<dbReference type="OrthoDB" id="9808140at2"/>
<feature type="binding site" evidence="5">
    <location>
        <position position="60"/>
    </location>
    <ligand>
        <name>S-adenosyl-L-methionine</name>
        <dbReference type="ChEBI" id="CHEBI:59789"/>
    </ligand>
</feature>
<evidence type="ECO:0000256" key="2">
    <source>
        <dbReference type="ARBA" id="ARBA00022603"/>
    </source>
</evidence>
<dbReference type="SUPFAM" id="SSF53335">
    <property type="entry name" value="S-adenosyl-L-methionine-dependent methyltransferases"/>
    <property type="match status" value="1"/>
</dbReference>
<dbReference type="STRING" id="1678841.TBC1_11265"/>
<dbReference type="NCBIfam" id="TIGR01934">
    <property type="entry name" value="MenG_MenH_UbiE"/>
    <property type="match status" value="1"/>
</dbReference>
<evidence type="ECO:0000313" key="6">
    <source>
        <dbReference type="EMBL" id="GAP42136.1"/>
    </source>
</evidence>
<keyword evidence="4 5" id="KW-0949">S-adenosyl-L-methionine</keyword>
<dbReference type="UniPathway" id="UPA00079">
    <property type="reaction ID" value="UER00169"/>
</dbReference>
<dbReference type="PANTHER" id="PTHR43591:SF24">
    <property type="entry name" value="2-METHOXY-6-POLYPRENYL-1,4-BENZOQUINOL METHYLASE, MITOCHONDRIAL"/>
    <property type="match status" value="1"/>
</dbReference>
<dbReference type="EC" id="2.1.1.163" evidence="5"/>
<protein>
    <recommendedName>
        <fullName evidence="5">Demethylmenaquinone methyltransferase</fullName>
        <ecNumber evidence="5">2.1.1.163</ecNumber>
    </recommendedName>
</protein>
<evidence type="ECO:0000256" key="4">
    <source>
        <dbReference type="ARBA" id="ARBA00022691"/>
    </source>
</evidence>
<dbReference type="EMBL" id="DF968182">
    <property type="protein sequence ID" value="GAP42136.1"/>
    <property type="molecule type" value="Genomic_DNA"/>
</dbReference>
<gene>
    <name evidence="5" type="primary">menG</name>
    <name evidence="6" type="ORF">TBC1_11265</name>
</gene>
<dbReference type="InterPro" id="IPR023576">
    <property type="entry name" value="UbiE/COQ5_MeTrFase_CS"/>
</dbReference>
<comment type="similarity">
    <text evidence="5">Belongs to the class I-like SAM-binding methyltransferase superfamily. MenG/UbiE family.</text>
</comment>
<dbReference type="GO" id="GO:0032259">
    <property type="term" value="P:methylation"/>
    <property type="evidence" value="ECO:0007669"/>
    <property type="project" value="UniProtKB-KW"/>
</dbReference>
<dbReference type="RefSeq" id="WP_062037382.1">
    <property type="nucleotide sequence ID" value="NZ_DF968182.1"/>
</dbReference>
<dbReference type="GO" id="GO:0043770">
    <property type="term" value="F:demethylmenaquinone methyltransferase activity"/>
    <property type="evidence" value="ECO:0007669"/>
    <property type="project" value="UniProtKB-UniRule"/>
</dbReference>
<keyword evidence="2 5" id="KW-0489">Methyltransferase</keyword>
<proteinExistence type="inferred from homology"/>
<evidence type="ECO:0000256" key="1">
    <source>
        <dbReference type="ARBA" id="ARBA00022428"/>
    </source>
</evidence>
<dbReference type="Proteomes" id="UP000053091">
    <property type="component" value="Unassembled WGS sequence"/>
</dbReference>
<keyword evidence="6" id="KW-0830">Ubiquinone</keyword>
<dbReference type="InterPro" id="IPR029063">
    <property type="entry name" value="SAM-dependent_MTases_sf"/>
</dbReference>
<dbReference type="HAMAP" id="MF_01813">
    <property type="entry name" value="MenG_UbiE_methyltr"/>
    <property type="match status" value="1"/>
</dbReference>
<reference evidence="6" key="1">
    <citation type="journal article" date="2015" name="Genome Announc.">
        <title>Draft Genome Sequence of Bacteroidales Strain TBC1, a Novel Isolate from a Methanogenic Wastewater Treatment System.</title>
        <authorList>
            <person name="Tourlousse D.M."/>
            <person name="Matsuura N."/>
            <person name="Sun L."/>
            <person name="Toyonaga M."/>
            <person name="Kuroda K."/>
            <person name="Ohashi A."/>
            <person name="Cruz R."/>
            <person name="Yamaguchi T."/>
            <person name="Sekiguchi Y."/>
        </authorList>
    </citation>
    <scope>NUCLEOTIDE SEQUENCE [LARGE SCALE GENOMIC DNA]</scope>
    <source>
        <strain evidence="6">TBC1</strain>
    </source>
</reference>
<dbReference type="GO" id="GO:0009234">
    <property type="term" value="P:menaquinone biosynthetic process"/>
    <property type="evidence" value="ECO:0007669"/>
    <property type="project" value="UniProtKB-UniRule"/>
</dbReference>
<comment type="pathway">
    <text evidence="5">Quinol/quinone metabolism; menaquinone biosynthesis; menaquinol from 1,4-dihydroxy-2-naphthoate: step 2/2.</text>
</comment>
<dbReference type="PROSITE" id="PS51608">
    <property type="entry name" value="SAM_MT_UBIE"/>
    <property type="match status" value="1"/>
</dbReference>
<dbReference type="PANTHER" id="PTHR43591">
    <property type="entry name" value="METHYLTRANSFERASE"/>
    <property type="match status" value="1"/>
</dbReference>
<accession>A0A0S7BZQ4</accession>
<keyword evidence="1 5" id="KW-0474">Menaquinone biosynthesis</keyword>
<dbReference type="Gene3D" id="3.40.50.150">
    <property type="entry name" value="Vaccinia Virus protein VP39"/>
    <property type="match status" value="1"/>
</dbReference>
<evidence type="ECO:0000256" key="5">
    <source>
        <dbReference type="HAMAP-Rule" id="MF_01813"/>
    </source>
</evidence>
<organism evidence="6">
    <name type="scientific">Lentimicrobium saccharophilum</name>
    <dbReference type="NCBI Taxonomy" id="1678841"/>
    <lineage>
        <taxon>Bacteria</taxon>
        <taxon>Pseudomonadati</taxon>
        <taxon>Bacteroidota</taxon>
        <taxon>Bacteroidia</taxon>
        <taxon>Bacteroidales</taxon>
        <taxon>Lentimicrobiaceae</taxon>
        <taxon>Lentimicrobium</taxon>
    </lineage>
</organism>
<feature type="binding site" evidence="5">
    <location>
        <begin position="108"/>
        <end position="109"/>
    </location>
    <ligand>
        <name>S-adenosyl-L-methionine</name>
        <dbReference type="ChEBI" id="CHEBI:59789"/>
    </ligand>
</feature>
<name>A0A0S7BZQ4_9BACT</name>
<feature type="binding site" evidence="5">
    <location>
        <position position="125"/>
    </location>
    <ligand>
        <name>S-adenosyl-L-methionine</name>
        <dbReference type="ChEBI" id="CHEBI:59789"/>
    </ligand>
</feature>
<comment type="function">
    <text evidence="5">Methyltransferase required for the conversion of demethylmenaquinol (DMKH2) to menaquinol (MKH2).</text>
</comment>
<keyword evidence="7" id="KW-1185">Reference proteome</keyword>
<dbReference type="PROSITE" id="PS01184">
    <property type="entry name" value="UBIE_2"/>
    <property type="match status" value="1"/>
</dbReference>
<evidence type="ECO:0000313" key="7">
    <source>
        <dbReference type="Proteomes" id="UP000053091"/>
    </source>
</evidence>
<evidence type="ECO:0000256" key="3">
    <source>
        <dbReference type="ARBA" id="ARBA00022679"/>
    </source>
</evidence>
<sequence>MFRDEKGFRPTQQIFTEVPPKYDILNRILTLNLDEGWRRKASATILEENPSRVLDLCCGTADLTMHLARSAKQSAELYGLDFSHTMLARAKEKVALFGEDRVKLIQGDAGNMPFEDEFFDAVGISFGFRNLTFENPDARLHISEVFRVLKPGGRFVVLETSQPNNRLIRAGYHFYQKYITAPIGGLLSGNRPAYDYLAHSAINYYSIPEISEVLLEAGFSKVSGQPYLLGATAIVTAIK</sequence>
<comment type="catalytic activity">
    <reaction evidence="5">
        <text>a 2-demethylmenaquinol + S-adenosyl-L-methionine = a menaquinol + S-adenosyl-L-homocysteine + H(+)</text>
        <dbReference type="Rhea" id="RHEA:42640"/>
        <dbReference type="Rhea" id="RHEA-COMP:9539"/>
        <dbReference type="Rhea" id="RHEA-COMP:9563"/>
        <dbReference type="ChEBI" id="CHEBI:15378"/>
        <dbReference type="ChEBI" id="CHEBI:18151"/>
        <dbReference type="ChEBI" id="CHEBI:55437"/>
        <dbReference type="ChEBI" id="CHEBI:57856"/>
        <dbReference type="ChEBI" id="CHEBI:59789"/>
        <dbReference type="EC" id="2.1.1.163"/>
    </reaction>
</comment>
<dbReference type="CDD" id="cd02440">
    <property type="entry name" value="AdoMet_MTases"/>
    <property type="match status" value="1"/>
</dbReference>
<keyword evidence="3 5" id="KW-0808">Transferase</keyword>
<dbReference type="InterPro" id="IPR004033">
    <property type="entry name" value="UbiE/COQ5_MeTrFase"/>
</dbReference>
<dbReference type="Pfam" id="PF01209">
    <property type="entry name" value="Ubie_methyltran"/>
    <property type="match status" value="1"/>
</dbReference>
<feature type="binding site" evidence="5">
    <location>
        <position position="81"/>
    </location>
    <ligand>
        <name>S-adenosyl-L-methionine</name>
        <dbReference type="ChEBI" id="CHEBI:59789"/>
    </ligand>
</feature>
<dbReference type="AlphaFoldDB" id="A0A0S7BZQ4"/>